<reference evidence="3 4" key="1">
    <citation type="submission" date="2024-03" db="EMBL/GenBank/DDBJ databases">
        <title>Mouse gut bacterial collection (mGBC) of GemPharmatech.</title>
        <authorList>
            <person name="He Y."/>
            <person name="Dong L."/>
            <person name="Wu D."/>
            <person name="Gao X."/>
            <person name="Lin Z."/>
        </authorList>
    </citation>
    <scope>NUCLEOTIDE SEQUENCE [LARGE SCALE GENOMIC DNA]</scope>
    <source>
        <strain evidence="3 4">54-13</strain>
    </source>
</reference>
<evidence type="ECO:0000259" key="2">
    <source>
        <dbReference type="Pfam" id="PF13271"/>
    </source>
</evidence>
<comment type="caution">
    <text evidence="3">The sequence shown here is derived from an EMBL/GenBank/DDBJ whole genome shotgun (WGS) entry which is preliminary data.</text>
</comment>
<dbReference type="Pfam" id="PF13271">
    <property type="entry name" value="DUF4062"/>
    <property type="match status" value="1"/>
</dbReference>
<evidence type="ECO:0000313" key="4">
    <source>
        <dbReference type="Proteomes" id="UP001565200"/>
    </source>
</evidence>
<protein>
    <submittedName>
        <fullName evidence="3">DUF4062 domain-containing protein</fullName>
    </submittedName>
</protein>
<gene>
    <name evidence="3" type="ORF">AAK873_13515</name>
</gene>
<keyword evidence="1" id="KW-0175">Coiled coil</keyword>
<feature type="domain" description="DUF4062" evidence="2">
    <location>
        <begin position="5"/>
        <end position="79"/>
    </location>
</feature>
<sequence>MAKPRVFISSTFYDLRQIRADIDQFLRGLGYDAIRNEEGSIPYGKEDRLEDYCIQEVRHSDILISIIGGRFGSESKDEQTIEKYLQAGSISQRELRAALENQKQVYIFIDKNVSAEYQTYLLNKGNSNVRYKFVDDQRIYSFIEEIKNLGINNNIKDFETSEDITNYLREQFAGLFQRFIDDQRRIKEVNLIAELERTSKNLNQLVEFLSNQNKDQQEEINQILMINHPLVNWLRSKLDIKYNFYIVGYNDLNQLMLARGFKNQGEIIDQDNGEEYYMWSRSNHDNSTIYIKINKALFDIDAQLINVLPANWKDNMAIFDHIMPMPFPNDNDLPF</sequence>
<dbReference type="Proteomes" id="UP001565200">
    <property type="component" value="Unassembled WGS sequence"/>
</dbReference>
<organism evidence="3 4">
    <name type="scientific">Heminiphilus faecis</name>
    <dbReference type="NCBI Taxonomy" id="2601703"/>
    <lineage>
        <taxon>Bacteria</taxon>
        <taxon>Pseudomonadati</taxon>
        <taxon>Bacteroidota</taxon>
        <taxon>Bacteroidia</taxon>
        <taxon>Bacteroidales</taxon>
        <taxon>Muribaculaceae</taxon>
        <taxon>Heminiphilus</taxon>
    </lineage>
</organism>
<evidence type="ECO:0000313" key="3">
    <source>
        <dbReference type="EMBL" id="MEY8246621.1"/>
    </source>
</evidence>
<keyword evidence="4" id="KW-1185">Reference proteome</keyword>
<name>A0ABV4D115_9BACT</name>
<dbReference type="RefSeq" id="WP_121700393.1">
    <property type="nucleotide sequence ID" value="NZ_JBCLPP010000063.1"/>
</dbReference>
<dbReference type="InterPro" id="IPR025139">
    <property type="entry name" value="DUF4062"/>
</dbReference>
<evidence type="ECO:0000256" key="1">
    <source>
        <dbReference type="SAM" id="Coils"/>
    </source>
</evidence>
<feature type="coiled-coil region" evidence="1">
    <location>
        <begin position="192"/>
        <end position="219"/>
    </location>
</feature>
<dbReference type="EMBL" id="JBCLPP010000063">
    <property type="protein sequence ID" value="MEY8246621.1"/>
    <property type="molecule type" value="Genomic_DNA"/>
</dbReference>
<proteinExistence type="predicted"/>
<accession>A0ABV4D115</accession>